<feature type="compositionally biased region" description="Low complexity" evidence="2">
    <location>
        <begin position="577"/>
        <end position="588"/>
    </location>
</feature>
<dbReference type="PROSITE" id="PS51294">
    <property type="entry name" value="HTH_MYB"/>
    <property type="match status" value="1"/>
</dbReference>
<evidence type="ECO:0000259" key="4">
    <source>
        <dbReference type="PROSITE" id="PS51294"/>
    </source>
</evidence>
<dbReference type="SUPFAM" id="SSF46689">
    <property type="entry name" value="Homeodomain-like"/>
    <property type="match status" value="2"/>
</dbReference>
<gene>
    <name evidence="5" type="ORF">M441DRAFT_130172</name>
</gene>
<feature type="compositionally biased region" description="Polar residues" evidence="2">
    <location>
        <begin position="408"/>
        <end position="417"/>
    </location>
</feature>
<evidence type="ECO:0000259" key="3">
    <source>
        <dbReference type="PROSITE" id="PS50090"/>
    </source>
</evidence>
<keyword evidence="1" id="KW-0539">Nucleus</keyword>
<evidence type="ECO:0000256" key="1">
    <source>
        <dbReference type="ARBA" id="ARBA00023242"/>
    </source>
</evidence>
<evidence type="ECO:0000313" key="6">
    <source>
        <dbReference type="Proteomes" id="UP000240493"/>
    </source>
</evidence>
<dbReference type="InterPro" id="IPR001005">
    <property type="entry name" value="SANT/Myb"/>
</dbReference>
<dbReference type="EMBL" id="KZ679257">
    <property type="protein sequence ID" value="PTB45272.1"/>
    <property type="molecule type" value="Genomic_DNA"/>
</dbReference>
<feature type="domain" description="HTH myb-type" evidence="4">
    <location>
        <begin position="300"/>
        <end position="359"/>
    </location>
</feature>
<feature type="compositionally biased region" description="Basic residues" evidence="2">
    <location>
        <begin position="295"/>
        <end position="306"/>
    </location>
</feature>
<feature type="compositionally biased region" description="Low complexity" evidence="2">
    <location>
        <begin position="190"/>
        <end position="206"/>
    </location>
</feature>
<protein>
    <recommendedName>
        <fullName evidence="7">Myb-like domain-containing protein</fullName>
    </recommendedName>
</protein>
<reference evidence="5 6" key="1">
    <citation type="submission" date="2016-07" db="EMBL/GenBank/DDBJ databases">
        <title>Multiple horizontal gene transfer events from other fungi enriched the ability of initially mycotrophic Trichoderma (Ascomycota) to feed on dead plant biomass.</title>
        <authorList>
            <consortium name="DOE Joint Genome Institute"/>
            <person name="Aerts A."/>
            <person name="Atanasova L."/>
            <person name="Chenthamara K."/>
            <person name="Zhang J."/>
            <person name="Grujic M."/>
            <person name="Henrissat B."/>
            <person name="Kuo A."/>
            <person name="Salamov A."/>
            <person name="Lipzen A."/>
            <person name="Labutti K."/>
            <person name="Barry K."/>
            <person name="Miao Y."/>
            <person name="Rahimi M.J."/>
            <person name="Shen Q."/>
            <person name="Grigoriev I.V."/>
            <person name="Kubicek C.P."/>
            <person name="Druzhinina I.S."/>
        </authorList>
    </citation>
    <scope>NUCLEOTIDE SEQUENCE [LARGE SCALE GENOMIC DNA]</scope>
    <source>
        <strain evidence="5 6">CBS 433.97</strain>
    </source>
</reference>
<feature type="compositionally biased region" description="Basic and acidic residues" evidence="2">
    <location>
        <begin position="556"/>
        <end position="565"/>
    </location>
</feature>
<dbReference type="AlphaFoldDB" id="A0A2T3ZKG6"/>
<dbReference type="PROSITE" id="PS50090">
    <property type="entry name" value="MYB_LIKE"/>
    <property type="match status" value="1"/>
</dbReference>
<dbReference type="Pfam" id="PF00249">
    <property type="entry name" value="Myb_DNA-binding"/>
    <property type="match status" value="1"/>
</dbReference>
<dbReference type="STRING" id="1042311.A0A2T3ZKG6"/>
<dbReference type="PANTHER" id="PTHR46734">
    <property type="entry name" value="TELOMERIC REPEAT-BINDING FACTOR 1 TERF1"/>
    <property type="match status" value="1"/>
</dbReference>
<feature type="region of interest" description="Disordered" evidence="2">
    <location>
        <begin position="190"/>
        <end position="212"/>
    </location>
</feature>
<dbReference type="CDD" id="cd00167">
    <property type="entry name" value="SANT"/>
    <property type="match status" value="1"/>
</dbReference>
<keyword evidence="6" id="KW-1185">Reference proteome</keyword>
<feature type="region of interest" description="Disordered" evidence="2">
    <location>
        <begin position="542"/>
        <end position="606"/>
    </location>
</feature>
<dbReference type="InterPro" id="IPR052450">
    <property type="entry name" value="TRBD-Containing_Protein"/>
</dbReference>
<feature type="compositionally biased region" description="Polar residues" evidence="2">
    <location>
        <begin position="82"/>
        <end position="95"/>
    </location>
</feature>
<dbReference type="InterPro" id="IPR009057">
    <property type="entry name" value="Homeodomain-like_sf"/>
</dbReference>
<evidence type="ECO:0008006" key="7">
    <source>
        <dbReference type="Google" id="ProtNLM"/>
    </source>
</evidence>
<feature type="region of interest" description="Disordered" evidence="2">
    <location>
        <begin position="67"/>
        <end position="110"/>
    </location>
</feature>
<accession>A0A2T3ZKG6</accession>
<dbReference type="InterPro" id="IPR017930">
    <property type="entry name" value="Myb_dom"/>
</dbReference>
<dbReference type="PANTHER" id="PTHR46734:SF1">
    <property type="entry name" value="TELOMERIC REPEAT-BINDING FACTOR 1"/>
    <property type="match status" value="1"/>
</dbReference>
<dbReference type="Proteomes" id="UP000240493">
    <property type="component" value="Unassembled WGS sequence"/>
</dbReference>
<evidence type="ECO:0000256" key="2">
    <source>
        <dbReference type="SAM" id="MobiDB-lite"/>
    </source>
</evidence>
<proteinExistence type="predicted"/>
<dbReference type="CDD" id="cd11660">
    <property type="entry name" value="SANT_TRF"/>
    <property type="match status" value="1"/>
</dbReference>
<feature type="region of interest" description="Disordered" evidence="2">
    <location>
        <begin position="272"/>
        <end position="311"/>
    </location>
</feature>
<sequence length="621" mass="67269">MATIEPRLIHLLNDEPTTPEPPTADLHQLPSLPSLQLPTLVGTRDGPLPPLQLEGLRADRFFGSSGRHAALPSINGGHAAPLTSSPAADQTTTASPDHRRDSEYSREGKYAGSSGVFPLRLLLSDVPPMSVSAPPAPYLSFSSILNDVPDFQDDAPLPSSSSLYASAAAAAAAAASVSASTAAISASIAASTSTSTSASTTTTTTSKRPAIHIKDDFLQLPQPAKKPKAHQAPFMPPIINGLFEPPPNVALFPPIASSAFDDTDAGQSKLLHELSYSPPGPRLSPEPDQPVAKPRASRKRSSKPRRKWSEEETNHLLMGVDRHGVGRWTNILDDPDFLFNSRSAGDLKDRFRTCCPEEMRVTDVDKTKARAKGPFANKSSSPNKSEKPDDESADTVMADAGDVLPIKDQQTSSSPAGSDSRPAKKSRAHRMKVSDLAGLGITGPFKKARRRERTTFTSRDDQEILQGLETYGPTWSKIQRDKRFHLGSRKPTDLRDRVRNKYPYIYQRIEKGVFQPKDVSTNNILEPMVNMTISHSFKAASTTLRPLAPKPGKSAKRGETPKEQQKWSFLVTDSTEQSQSQSQSQSQQPASDPENPSEPPAIDADTALIYRSLLASDTLKA</sequence>
<feature type="compositionally biased region" description="Pro residues" evidence="2">
    <location>
        <begin position="278"/>
        <end position="288"/>
    </location>
</feature>
<feature type="domain" description="Myb-like" evidence="3">
    <location>
        <begin position="300"/>
        <end position="353"/>
    </location>
</feature>
<name>A0A2T3ZKG6_TRIA4</name>
<dbReference type="Gene3D" id="1.10.10.60">
    <property type="entry name" value="Homeodomain-like"/>
    <property type="match status" value="2"/>
</dbReference>
<feature type="compositionally biased region" description="Basic and acidic residues" evidence="2">
    <location>
        <begin position="96"/>
        <end position="109"/>
    </location>
</feature>
<dbReference type="SMART" id="SM00717">
    <property type="entry name" value="SANT"/>
    <property type="match status" value="2"/>
</dbReference>
<evidence type="ECO:0000313" key="5">
    <source>
        <dbReference type="EMBL" id="PTB45272.1"/>
    </source>
</evidence>
<feature type="region of interest" description="Disordered" evidence="2">
    <location>
        <begin position="365"/>
        <end position="430"/>
    </location>
</feature>
<organism evidence="5 6">
    <name type="scientific">Trichoderma asperellum (strain ATCC 204424 / CBS 433.97 / NBRC 101777)</name>
    <dbReference type="NCBI Taxonomy" id="1042311"/>
    <lineage>
        <taxon>Eukaryota</taxon>
        <taxon>Fungi</taxon>
        <taxon>Dikarya</taxon>
        <taxon>Ascomycota</taxon>
        <taxon>Pezizomycotina</taxon>
        <taxon>Sordariomycetes</taxon>
        <taxon>Hypocreomycetidae</taxon>
        <taxon>Hypocreales</taxon>
        <taxon>Hypocreaceae</taxon>
        <taxon>Trichoderma</taxon>
    </lineage>
</organism>
<dbReference type="OrthoDB" id="1109245at2759"/>
<feature type="region of interest" description="Disordered" evidence="2">
    <location>
        <begin position="1"/>
        <end position="31"/>
    </location>
</feature>